<organism evidence="5 6">
    <name type="scientific">Leptotrombidium deliense</name>
    <dbReference type="NCBI Taxonomy" id="299467"/>
    <lineage>
        <taxon>Eukaryota</taxon>
        <taxon>Metazoa</taxon>
        <taxon>Ecdysozoa</taxon>
        <taxon>Arthropoda</taxon>
        <taxon>Chelicerata</taxon>
        <taxon>Arachnida</taxon>
        <taxon>Acari</taxon>
        <taxon>Acariformes</taxon>
        <taxon>Trombidiformes</taxon>
        <taxon>Prostigmata</taxon>
        <taxon>Anystina</taxon>
        <taxon>Parasitengona</taxon>
        <taxon>Trombiculoidea</taxon>
        <taxon>Trombiculidae</taxon>
        <taxon>Leptotrombidium</taxon>
    </lineage>
</organism>
<dbReference type="InterPro" id="IPR006896">
    <property type="entry name" value="Sec23/24_trunk_dom"/>
</dbReference>
<dbReference type="Gene3D" id="3.40.50.410">
    <property type="entry name" value="von Willebrand factor, type A domain"/>
    <property type="match status" value="1"/>
</dbReference>
<dbReference type="GO" id="GO:0006886">
    <property type="term" value="P:intracellular protein transport"/>
    <property type="evidence" value="ECO:0007669"/>
    <property type="project" value="InterPro"/>
</dbReference>
<gene>
    <name evidence="5" type="ORF">B4U80_07590</name>
</gene>
<evidence type="ECO:0000313" key="5">
    <source>
        <dbReference type="EMBL" id="RWS23295.1"/>
    </source>
</evidence>
<dbReference type="GO" id="GO:0090110">
    <property type="term" value="P:COPII-coated vesicle cargo loading"/>
    <property type="evidence" value="ECO:0007669"/>
    <property type="project" value="TreeGrafter"/>
</dbReference>
<dbReference type="PANTHER" id="PTHR13803:SF4">
    <property type="entry name" value="SECRETORY 24CD, ISOFORM C"/>
    <property type="match status" value="1"/>
</dbReference>
<dbReference type="SUPFAM" id="SSF81995">
    <property type="entry name" value="beta-sandwich domain of Sec23/24"/>
    <property type="match status" value="1"/>
</dbReference>
<dbReference type="SUPFAM" id="SSF53300">
    <property type="entry name" value="vWA-like"/>
    <property type="match status" value="1"/>
</dbReference>
<feature type="region of interest" description="Disordered" evidence="2">
    <location>
        <begin position="1"/>
        <end position="248"/>
    </location>
</feature>
<dbReference type="VEuPathDB" id="VectorBase:LDEU008745"/>
<keyword evidence="6" id="KW-1185">Reference proteome</keyword>
<accession>A0A443S797</accession>
<feature type="compositionally biased region" description="Polar residues" evidence="2">
    <location>
        <begin position="108"/>
        <end position="153"/>
    </location>
</feature>
<feature type="domain" description="Sec23/Sec24 trunk" evidence="4">
    <location>
        <begin position="590"/>
        <end position="727"/>
    </location>
</feature>
<protein>
    <submittedName>
        <fullName evidence="5">Transport Sec24C-like protein</fullName>
    </submittedName>
</protein>
<feature type="compositionally biased region" description="Low complexity" evidence="2">
    <location>
        <begin position="217"/>
        <end position="230"/>
    </location>
</feature>
<evidence type="ECO:0000313" key="6">
    <source>
        <dbReference type="Proteomes" id="UP000288716"/>
    </source>
</evidence>
<dbReference type="PANTHER" id="PTHR13803">
    <property type="entry name" value="SEC24-RELATED PROTEIN"/>
    <property type="match status" value="1"/>
</dbReference>
<dbReference type="SUPFAM" id="SSF82919">
    <property type="entry name" value="Zn-finger domain of Sec23/24"/>
    <property type="match status" value="1"/>
</dbReference>
<feature type="compositionally biased region" description="Low complexity" evidence="2">
    <location>
        <begin position="55"/>
        <end position="67"/>
    </location>
</feature>
<dbReference type="InterPro" id="IPR006895">
    <property type="entry name" value="Znf_Sec23_Sec24"/>
</dbReference>
<dbReference type="GO" id="GO:0070971">
    <property type="term" value="C:endoplasmic reticulum exit site"/>
    <property type="evidence" value="ECO:0007669"/>
    <property type="project" value="TreeGrafter"/>
</dbReference>
<dbReference type="OrthoDB" id="49016at2759"/>
<feature type="domain" description="Zinc finger Sec23/Sec24-type" evidence="3">
    <location>
        <begin position="357"/>
        <end position="395"/>
    </location>
</feature>
<feature type="compositionally biased region" description="Polar residues" evidence="2">
    <location>
        <begin position="21"/>
        <end position="54"/>
    </location>
</feature>
<proteinExistence type="inferred from homology"/>
<dbReference type="InterPro" id="IPR050550">
    <property type="entry name" value="SEC23_SEC24_subfamily"/>
</dbReference>
<dbReference type="InterPro" id="IPR036465">
    <property type="entry name" value="vWFA_dom_sf"/>
</dbReference>
<dbReference type="Pfam" id="PF04811">
    <property type="entry name" value="Sec23_trunk"/>
    <property type="match status" value="2"/>
</dbReference>
<evidence type="ECO:0000259" key="4">
    <source>
        <dbReference type="Pfam" id="PF04811"/>
    </source>
</evidence>
<dbReference type="Gene3D" id="2.30.30.380">
    <property type="entry name" value="Zn-finger domain of Sec23/24"/>
    <property type="match status" value="1"/>
</dbReference>
<dbReference type="Pfam" id="PF04810">
    <property type="entry name" value="zf-Sec23_Sec24"/>
    <property type="match status" value="1"/>
</dbReference>
<feature type="domain" description="Sec23/Sec24 trunk" evidence="4">
    <location>
        <begin position="449"/>
        <end position="562"/>
    </location>
</feature>
<sequence>METSPNEMFPAMYPPIGPKSTPFQSQNPSFPGQQRVYPSNNFVEQQSVTNGENHQQFQSQQNSVPQPYMGQMTQQLPPRPMSTAFPGQQIQNTQPTQMMQQPLRPPTGQATQFQNQQFTGQRYPPQMSQVTSGQQLPPPTQTQNYGQYSTQPTQNYNQQFPRQPQQNFGPQTTPPVQNMGQQLPPQSQPPYGAPPQGVPNTMYQRYPGEQPPPPQPQQMQQQYYGSQGVGAPPQGYPSHAPQLQQQQQRLDPDAMPSVVQVIEDDKAKFDCDGNLMYTTTVPASVPPMVTTLAASENVSVDDHGCARPNHLRSTIWQVPVTEDLLKMTCIPLSVIVKPFDENEVDGNMMIPVTQSEIVRCNRCKAYMNPFMRFIDGGRRFQCCLCHHITEVPSSYAGHLDHTGQRLDKFERPELYLGSYEFKATAEFCRNSILNCRRPHIVFAFELTVNSKPVIQYISKHLSDIIRNYMPTDPANPGSPPPLVGFMTYDSKIQMYDIANNGHAYIICDITSTFPPFTSFLVDPLEYADQIESFLSSLPSLVPDDELETETILGPVIEAALKTCQVDNSNWFTDPIGGDSVQKDPTQVIPAGKVYLFHCTLPTYGQDNVTPGRLKPRWTTSAGSYSHLRTELSISCLDDARSLLKSDKEKQVLTPEPSKYYSELAQRCVSDYGSGVELFLFPPAIGSYLDIATISELVRLTGTGGIYTYYASSNWDVSDRFINDLKTSVKSSFAFDAIMKVRTSTGIRPVEYAGNFYARTTSDIECAALNAGNSIVVDLSYDDKLP</sequence>
<feature type="compositionally biased region" description="Polar residues" evidence="2">
    <location>
        <begin position="174"/>
        <end position="183"/>
    </location>
</feature>
<reference evidence="5 6" key="1">
    <citation type="journal article" date="2018" name="Gigascience">
        <title>Genomes of trombidid mites reveal novel predicted allergens and laterally-transferred genes associated with secondary metabolism.</title>
        <authorList>
            <person name="Dong X."/>
            <person name="Chaisiri K."/>
            <person name="Xia D."/>
            <person name="Armstrong S.D."/>
            <person name="Fang Y."/>
            <person name="Donnelly M.J."/>
            <person name="Kadowaki T."/>
            <person name="McGarry J.W."/>
            <person name="Darby A.C."/>
            <person name="Makepeace B.L."/>
        </authorList>
    </citation>
    <scope>NUCLEOTIDE SEQUENCE [LARGE SCALE GENOMIC DNA]</scope>
    <source>
        <strain evidence="5">UoL-UT</strain>
    </source>
</reference>
<evidence type="ECO:0000259" key="3">
    <source>
        <dbReference type="Pfam" id="PF04810"/>
    </source>
</evidence>
<evidence type="ECO:0000256" key="2">
    <source>
        <dbReference type="SAM" id="MobiDB-lite"/>
    </source>
</evidence>
<feature type="compositionally biased region" description="Low complexity" evidence="2">
    <location>
        <begin position="86"/>
        <end position="102"/>
    </location>
</feature>
<dbReference type="EMBL" id="NCKV01006734">
    <property type="protein sequence ID" value="RWS23295.1"/>
    <property type="molecule type" value="Genomic_DNA"/>
</dbReference>
<dbReference type="GO" id="GO:0000149">
    <property type="term" value="F:SNARE binding"/>
    <property type="evidence" value="ECO:0007669"/>
    <property type="project" value="TreeGrafter"/>
</dbReference>
<dbReference type="AlphaFoldDB" id="A0A443S797"/>
<feature type="compositionally biased region" description="Low complexity" evidence="2">
    <location>
        <begin position="154"/>
        <end position="171"/>
    </location>
</feature>
<comment type="similarity">
    <text evidence="1">Belongs to the SEC23/SEC24 family. SEC24 subfamily.</text>
</comment>
<dbReference type="Proteomes" id="UP000288716">
    <property type="component" value="Unassembled WGS sequence"/>
</dbReference>
<dbReference type="InterPro" id="IPR036174">
    <property type="entry name" value="Znf_Sec23_Sec24_sf"/>
</dbReference>
<comment type="caution">
    <text evidence="5">The sequence shown here is derived from an EMBL/GenBank/DDBJ whole genome shotgun (WGS) entry which is preliminary data.</text>
</comment>
<feature type="non-terminal residue" evidence="5">
    <location>
        <position position="785"/>
    </location>
</feature>
<name>A0A443S797_9ACAR</name>
<evidence type="ECO:0000256" key="1">
    <source>
        <dbReference type="ARBA" id="ARBA00008334"/>
    </source>
</evidence>
<feature type="compositionally biased region" description="Pro residues" evidence="2">
    <location>
        <begin position="186"/>
        <end position="197"/>
    </location>
</feature>
<dbReference type="GO" id="GO:0008270">
    <property type="term" value="F:zinc ion binding"/>
    <property type="evidence" value="ECO:0007669"/>
    <property type="project" value="InterPro"/>
</dbReference>
<dbReference type="GO" id="GO:0030127">
    <property type="term" value="C:COPII vesicle coat"/>
    <property type="evidence" value="ECO:0007669"/>
    <property type="project" value="InterPro"/>
</dbReference>
<dbReference type="STRING" id="299467.A0A443S797"/>